<keyword evidence="5" id="KW-1185">Reference proteome</keyword>
<evidence type="ECO:0000256" key="1">
    <source>
        <dbReference type="ARBA" id="ARBA00004685"/>
    </source>
</evidence>
<keyword evidence="3" id="KW-0472">Membrane</keyword>
<reference evidence="4" key="1">
    <citation type="journal article" date="2020" name="Stud. Mycol.">
        <title>101 Dothideomycetes genomes: a test case for predicting lifestyles and emergence of pathogens.</title>
        <authorList>
            <person name="Haridas S."/>
            <person name="Albert R."/>
            <person name="Binder M."/>
            <person name="Bloem J."/>
            <person name="Labutti K."/>
            <person name="Salamov A."/>
            <person name="Andreopoulos B."/>
            <person name="Baker S."/>
            <person name="Barry K."/>
            <person name="Bills G."/>
            <person name="Bluhm B."/>
            <person name="Cannon C."/>
            <person name="Castanera R."/>
            <person name="Culley D."/>
            <person name="Daum C."/>
            <person name="Ezra D."/>
            <person name="Gonzalez J."/>
            <person name="Henrissat B."/>
            <person name="Kuo A."/>
            <person name="Liang C."/>
            <person name="Lipzen A."/>
            <person name="Lutzoni F."/>
            <person name="Magnuson J."/>
            <person name="Mondo S."/>
            <person name="Nolan M."/>
            <person name="Ohm R."/>
            <person name="Pangilinan J."/>
            <person name="Park H.-J."/>
            <person name="Ramirez L."/>
            <person name="Alfaro M."/>
            <person name="Sun H."/>
            <person name="Tritt A."/>
            <person name="Yoshinaga Y."/>
            <person name="Zwiers L.-H."/>
            <person name="Turgeon B."/>
            <person name="Goodwin S."/>
            <person name="Spatafora J."/>
            <person name="Crous P."/>
            <person name="Grigoriev I."/>
        </authorList>
    </citation>
    <scope>NUCLEOTIDE SEQUENCE</scope>
    <source>
        <strain evidence="4">CBS 627.86</strain>
    </source>
</reference>
<proteinExistence type="inferred from homology"/>
<keyword evidence="3" id="KW-1133">Transmembrane helix</keyword>
<evidence type="ECO:0000313" key="4">
    <source>
        <dbReference type="EMBL" id="KAF2114047.1"/>
    </source>
</evidence>
<dbReference type="GO" id="GO:0043386">
    <property type="term" value="P:mycotoxin biosynthetic process"/>
    <property type="evidence" value="ECO:0007669"/>
    <property type="project" value="InterPro"/>
</dbReference>
<comment type="pathway">
    <text evidence="1">Mycotoxin biosynthesis.</text>
</comment>
<evidence type="ECO:0000256" key="2">
    <source>
        <dbReference type="ARBA" id="ARBA00035112"/>
    </source>
</evidence>
<dbReference type="OrthoDB" id="3687641at2759"/>
<evidence type="ECO:0000256" key="3">
    <source>
        <dbReference type="SAM" id="Phobius"/>
    </source>
</evidence>
<dbReference type="PANTHER" id="PTHR33365:SF4">
    <property type="entry name" value="CYCLOCHLOROTINE BIOSYNTHESIS PROTEIN O"/>
    <property type="match status" value="1"/>
</dbReference>
<dbReference type="Pfam" id="PF11807">
    <property type="entry name" value="UstYa"/>
    <property type="match status" value="1"/>
</dbReference>
<protein>
    <recommendedName>
        <fullName evidence="6">Tat pathway signal sequence</fullName>
    </recommendedName>
</protein>
<organism evidence="4 5">
    <name type="scientific">Lophiotrema nucula</name>
    <dbReference type="NCBI Taxonomy" id="690887"/>
    <lineage>
        <taxon>Eukaryota</taxon>
        <taxon>Fungi</taxon>
        <taxon>Dikarya</taxon>
        <taxon>Ascomycota</taxon>
        <taxon>Pezizomycotina</taxon>
        <taxon>Dothideomycetes</taxon>
        <taxon>Pleosporomycetidae</taxon>
        <taxon>Pleosporales</taxon>
        <taxon>Lophiotremataceae</taxon>
        <taxon>Lophiotrema</taxon>
    </lineage>
</organism>
<dbReference type="InterPro" id="IPR021765">
    <property type="entry name" value="UstYa-like"/>
</dbReference>
<keyword evidence="3" id="KW-0812">Transmembrane</keyword>
<evidence type="ECO:0008006" key="6">
    <source>
        <dbReference type="Google" id="ProtNLM"/>
    </source>
</evidence>
<evidence type="ECO:0000313" key="5">
    <source>
        <dbReference type="Proteomes" id="UP000799770"/>
    </source>
</evidence>
<feature type="transmembrane region" description="Helical" evidence="3">
    <location>
        <begin position="56"/>
        <end position="78"/>
    </location>
</feature>
<dbReference type="PANTHER" id="PTHR33365">
    <property type="entry name" value="YALI0B05434P"/>
    <property type="match status" value="1"/>
</dbReference>
<dbReference type="EMBL" id="ML977326">
    <property type="protein sequence ID" value="KAF2114047.1"/>
    <property type="molecule type" value="Genomic_DNA"/>
</dbReference>
<name>A0A6A5Z5A6_9PLEO</name>
<dbReference type="AlphaFoldDB" id="A0A6A5Z5A6"/>
<comment type="similarity">
    <text evidence="2">Belongs to the ustYa family.</text>
</comment>
<sequence>MGLFGFRFKNFRFKSPGFVYEKASRSSSEDGYASDEAQAFLTQDQRRLVSSTPQKFRVAILSLVCSAILNVLLLGFVAHQYAHRGASSSLFPELVYSPANEVIRYETKIFTSGFGDQRTKYMGDSYEADAEWEKLYPRTVVRIPKSQADKLANKTIPIAGDEDHFPVLITAFHSMHCLDSIRHLYWGHDKNMDVDPEVNDAVLRRPHIDHCFDALRQSIMCSGDLSPVPYNWVPSKGKALGTLGVAHTCRNYEALVEWALEPERDIRGWNVSIPPSTIV</sequence>
<gene>
    <name evidence="4" type="ORF">BDV96DRAFT_600787</name>
</gene>
<dbReference type="Proteomes" id="UP000799770">
    <property type="component" value="Unassembled WGS sequence"/>
</dbReference>
<accession>A0A6A5Z5A6</accession>